<comment type="caution">
    <text evidence="3">The sequence shown here is derived from an EMBL/GenBank/DDBJ whole genome shotgun (WGS) entry which is preliminary data.</text>
</comment>
<reference evidence="3" key="1">
    <citation type="submission" date="2022-01" db="EMBL/GenBank/DDBJ databases">
        <authorList>
            <person name="Wang Y."/>
        </authorList>
    </citation>
    <scope>NUCLEOTIDE SEQUENCE</scope>
    <source>
        <strain evidence="3">WB101</strain>
    </source>
</reference>
<evidence type="ECO:0000259" key="2">
    <source>
        <dbReference type="Pfam" id="PF13699"/>
    </source>
</evidence>
<dbReference type="EMBL" id="JAKLWS010000023">
    <property type="protein sequence ID" value="MCG2589934.1"/>
    <property type="molecule type" value="Genomic_DNA"/>
</dbReference>
<dbReference type="RefSeq" id="WP_237855292.1">
    <property type="nucleotide sequence ID" value="NZ_JAKLWS010000023.1"/>
</dbReference>
<feature type="domain" description="eCIS core" evidence="2">
    <location>
        <begin position="149"/>
        <end position="224"/>
    </location>
</feature>
<dbReference type="Gene3D" id="3.40.390.10">
    <property type="entry name" value="Collagenase (Catalytic Domain)"/>
    <property type="match status" value="1"/>
</dbReference>
<proteinExistence type="predicted"/>
<reference evidence="3" key="2">
    <citation type="submission" date="2024-05" db="EMBL/GenBank/DDBJ databases">
        <title>Rhodohalobacter halophilus gen. nov., sp. nov., a moderately halophilic member of the family Balneolaceae.</title>
        <authorList>
            <person name="Xia J."/>
        </authorList>
    </citation>
    <scope>NUCLEOTIDE SEQUENCE</scope>
    <source>
        <strain evidence="3">WB101</strain>
    </source>
</reference>
<feature type="region of interest" description="Disordered" evidence="1">
    <location>
        <begin position="119"/>
        <end position="151"/>
    </location>
</feature>
<organism evidence="3 4">
    <name type="scientific">Rhodohalobacter sulfatireducens</name>
    <dbReference type="NCBI Taxonomy" id="2911366"/>
    <lineage>
        <taxon>Bacteria</taxon>
        <taxon>Pseudomonadati</taxon>
        <taxon>Balneolota</taxon>
        <taxon>Balneolia</taxon>
        <taxon>Balneolales</taxon>
        <taxon>Balneolaceae</taxon>
        <taxon>Rhodohalobacter</taxon>
    </lineage>
</organism>
<gene>
    <name evidence="3" type="ORF">L6773_15260</name>
</gene>
<keyword evidence="4" id="KW-1185">Reference proteome</keyword>
<evidence type="ECO:0000313" key="3">
    <source>
        <dbReference type="EMBL" id="MCG2589934.1"/>
    </source>
</evidence>
<feature type="compositionally biased region" description="Polar residues" evidence="1">
    <location>
        <begin position="134"/>
        <end position="146"/>
    </location>
</feature>
<evidence type="ECO:0000256" key="1">
    <source>
        <dbReference type="SAM" id="MobiDB-lite"/>
    </source>
</evidence>
<dbReference type="Proteomes" id="UP001165366">
    <property type="component" value="Unassembled WGS sequence"/>
</dbReference>
<protein>
    <submittedName>
        <fullName evidence="3">DUF4157 domain-containing protein</fullName>
    </submittedName>
</protein>
<name>A0ABS9KGE3_9BACT</name>
<evidence type="ECO:0000313" key="4">
    <source>
        <dbReference type="Proteomes" id="UP001165366"/>
    </source>
</evidence>
<dbReference type="Pfam" id="PF13699">
    <property type="entry name" value="eCIS_core"/>
    <property type="match status" value="1"/>
</dbReference>
<dbReference type="SUPFAM" id="SSF55486">
    <property type="entry name" value="Metalloproteases ('zincins'), catalytic domain"/>
    <property type="match status" value="1"/>
</dbReference>
<dbReference type="InterPro" id="IPR024079">
    <property type="entry name" value="MetalloPept_cat_dom_sf"/>
</dbReference>
<accession>A0ABS9KGE3</accession>
<dbReference type="InterPro" id="IPR025295">
    <property type="entry name" value="eCIS_core_dom"/>
</dbReference>
<sequence>MKTAEPKSQAVSTHSWSPNSMNEVFFHANHQRPNSFFAPATIQPKLQIGEPNDKYEKQADRVADAVVQMPHSAETIQRQAMEEEEMVQAQSLEEDELQMQREPIPQRKCKACAEESLQKKATESGGTGNTTSEQISDQLESKSGSGNRLPVPIESEMSQKIGADFSSVNIHTDSEAVQMSQSLGARAFTQGNDIYFNSGEYRPQSSDGKHLLAHELTHVVQQNKLKTVNQIQRNVVDDDGHVPCRNTRAGAVGTLRTAEQEAVRLARRASGEIWTHLILHPLISIGGESQSLHDFRDALWRRFHFDYNDETVRETHLPLLARRYDLVAQWISNLDHRYVCAGPGNEPPGECTDQPGVGMAWTANGINTTELCESFWTASADDRAETILHEWFHFGFGWLGDCGEAHNRNNTVCFDMFAGELAGTATPSDYDSCCVPPTDPLPPLQGIP</sequence>